<organism evidence="1">
    <name type="scientific">Arundo donax</name>
    <name type="common">Giant reed</name>
    <name type="synonym">Donax arundinaceus</name>
    <dbReference type="NCBI Taxonomy" id="35708"/>
    <lineage>
        <taxon>Eukaryota</taxon>
        <taxon>Viridiplantae</taxon>
        <taxon>Streptophyta</taxon>
        <taxon>Embryophyta</taxon>
        <taxon>Tracheophyta</taxon>
        <taxon>Spermatophyta</taxon>
        <taxon>Magnoliopsida</taxon>
        <taxon>Liliopsida</taxon>
        <taxon>Poales</taxon>
        <taxon>Poaceae</taxon>
        <taxon>PACMAD clade</taxon>
        <taxon>Arundinoideae</taxon>
        <taxon>Arundineae</taxon>
        <taxon>Arundo</taxon>
    </lineage>
</organism>
<name>A0A0A9BD47_ARUDO</name>
<evidence type="ECO:0000313" key="1">
    <source>
        <dbReference type="EMBL" id="JAD59120.1"/>
    </source>
</evidence>
<dbReference type="EMBL" id="GBRH01238775">
    <property type="protein sequence ID" value="JAD59120.1"/>
    <property type="molecule type" value="Transcribed_RNA"/>
</dbReference>
<sequence length="32" mass="4029">MFRTKSRIAYIRISRRYRCSIHRALEELFVKQ</sequence>
<accession>A0A0A9BD47</accession>
<dbReference type="AlphaFoldDB" id="A0A0A9BD47"/>
<reference evidence="1" key="2">
    <citation type="journal article" date="2015" name="Data Brief">
        <title>Shoot transcriptome of the giant reed, Arundo donax.</title>
        <authorList>
            <person name="Barrero R.A."/>
            <person name="Guerrero F.D."/>
            <person name="Moolhuijzen P."/>
            <person name="Goolsby J.A."/>
            <person name="Tidwell J."/>
            <person name="Bellgard S.E."/>
            <person name="Bellgard M.I."/>
        </authorList>
    </citation>
    <scope>NUCLEOTIDE SEQUENCE</scope>
    <source>
        <tissue evidence="1">Shoot tissue taken approximately 20 cm above the soil surface</tissue>
    </source>
</reference>
<protein>
    <submittedName>
        <fullName evidence="1">Uncharacterized protein</fullName>
    </submittedName>
</protein>
<reference evidence="1" key="1">
    <citation type="submission" date="2014-09" db="EMBL/GenBank/DDBJ databases">
        <authorList>
            <person name="Magalhaes I.L.F."/>
            <person name="Oliveira U."/>
            <person name="Santos F.R."/>
            <person name="Vidigal T.H.D.A."/>
            <person name="Brescovit A.D."/>
            <person name="Santos A.J."/>
        </authorList>
    </citation>
    <scope>NUCLEOTIDE SEQUENCE</scope>
    <source>
        <tissue evidence="1">Shoot tissue taken approximately 20 cm above the soil surface</tissue>
    </source>
</reference>
<proteinExistence type="predicted"/>